<dbReference type="RefSeq" id="WP_304599905.1">
    <property type="nucleotide sequence ID" value="NZ_JAUQYO010000001.1"/>
</dbReference>
<dbReference type="EC" id="2.3.1.-" evidence="3"/>
<reference evidence="3 4" key="1">
    <citation type="submission" date="2023-07" db="EMBL/GenBank/DDBJ databases">
        <title>Description of novel actinomycetes strains, isolated from tidal flat sediment.</title>
        <authorList>
            <person name="Lu C."/>
        </authorList>
    </citation>
    <scope>NUCLEOTIDE SEQUENCE [LARGE SCALE GENOMIC DNA]</scope>
    <source>
        <strain evidence="3 4">SYSU T00b441</strain>
    </source>
</reference>
<protein>
    <submittedName>
        <fullName evidence="3">GNAT family N-acetyltransferase</fullName>
        <ecNumber evidence="3">2.3.1.-</ecNumber>
    </submittedName>
</protein>
<keyword evidence="3" id="KW-0012">Acyltransferase</keyword>
<dbReference type="Proteomes" id="UP001232536">
    <property type="component" value="Unassembled WGS sequence"/>
</dbReference>
<sequence length="419" mass="44241">MVDPAAPTGRTSPAATATRLPGGLELRTARPADLDQIGTLLVERGDEADGLDHRLVVHDPDLGWDASAVVVDGDRVAATATLLDETVRLGDVTLPAGQVELVAVHPDYEHRGLARALMGWAHRRSADRGHLVQLIIGIPYFYRRFGYEYAIDIPPARRLVGSVPEVGAAAGALRDARSEDLPGLVGLQEATQAAFDVAVPHPAARWRALLAQSASRTRVLERDGAVVASARVRADDDGLVAAEPAAVDAGAANALLARLAAQLPDGQELSVVHRAGTVTGDTWDRLLDVPDAGCEQYYLRIPDVGALLGALRPVLWRRACALAPQVLGEALVISTFGAHHRLPVTADGFGPVQTGGPMQSPGVHGGFGVAPDQLGALLFGQRGFAGLRRVRPDVYGRPAVGEALFPAVTADLLTYYLPW</sequence>
<dbReference type="PANTHER" id="PTHR37817">
    <property type="entry name" value="N-ACETYLTRANSFERASE EIS"/>
    <property type="match status" value="1"/>
</dbReference>
<dbReference type="CDD" id="cd04301">
    <property type="entry name" value="NAT_SF"/>
    <property type="match status" value="1"/>
</dbReference>
<name>A0ABT9D5Y6_9CELL</name>
<keyword evidence="4" id="KW-1185">Reference proteome</keyword>
<organism evidence="3 4">
    <name type="scientific">Actinotalea lenta</name>
    <dbReference type="NCBI Taxonomy" id="3064654"/>
    <lineage>
        <taxon>Bacteria</taxon>
        <taxon>Bacillati</taxon>
        <taxon>Actinomycetota</taxon>
        <taxon>Actinomycetes</taxon>
        <taxon>Micrococcales</taxon>
        <taxon>Cellulomonadaceae</taxon>
        <taxon>Actinotalea</taxon>
    </lineage>
</organism>
<dbReference type="PANTHER" id="PTHR37817:SF1">
    <property type="entry name" value="N-ACETYLTRANSFERASE EIS"/>
    <property type="match status" value="1"/>
</dbReference>
<evidence type="ECO:0000259" key="2">
    <source>
        <dbReference type="PROSITE" id="PS51186"/>
    </source>
</evidence>
<dbReference type="GO" id="GO:0016746">
    <property type="term" value="F:acyltransferase activity"/>
    <property type="evidence" value="ECO:0007669"/>
    <property type="project" value="UniProtKB-KW"/>
</dbReference>
<dbReference type="Pfam" id="PF13527">
    <property type="entry name" value="Acetyltransf_9"/>
    <property type="match status" value="1"/>
</dbReference>
<comment type="caution">
    <text evidence="3">The sequence shown here is derived from an EMBL/GenBank/DDBJ whole genome shotgun (WGS) entry which is preliminary data.</text>
</comment>
<feature type="region of interest" description="Disordered" evidence="1">
    <location>
        <begin position="1"/>
        <end position="20"/>
    </location>
</feature>
<accession>A0ABT9D5Y6</accession>
<evidence type="ECO:0000313" key="4">
    <source>
        <dbReference type="Proteomes" id="UP001232536"/>
    </source>
</evidence>
<dbReference type="PROSITE" id="PS51186">
    <property type="entry name" value="GNAT"/>
    <property type="match status" value="1"/>
</dbReference>
<feature type="domain" description="N-acetyltransferase" evidence="2">
    <location>
        <begin position="24"/>
        <end position="180"/>
    </location>
</feature>
<proteinExistence type="predicted"/>
<dbReference type="SUPFAM" id="SSF55729">
    <property type="entry name" value="Acyl-CoA N-acyltransferases (Nat)"/>
    <property type="match status" value="1"/>
</dbReference>
<gene>
    <name evidence="3" type="ORF">Q6348_03305</name>
</gene>
<dbReference type="EMBL" id="JAUQYP010000001">
    <property type="protein sequence ID" value="MDO8106220.1"/>
    <property type="molecule type" value="Genomic_DNA"/>
</dbReference>
<evidence type="ECO:0000313" key="3">
    <source>
        <dbReference type="EMBL" id="MDO8106220.1"/>
    </source>
</evidence>
<dbReference type="InterPro" id="IPR051554">
    <property type="entry name" value="Acetyltransferase_Eis"/>
</dbReference>
<evidence type="ECO:0000256" key="1">
    <source>
        <dbReference type="SAM" id="MobiDB-lite"/>
    </source>
</evidence>
<dbReference type="InterPro" id="IPR000182">
    <property type="entry name" value="GNAT_dom"/>
</dbReference>
<dbReference type="Gene3D" id="3.40.630.30">
    <property type="match status" value="1"/>
</dbReference>
<dbReference type="InterPro" id="IPR016181">
    <property type="entry name" value="Acyl_CoA_acyltransferase"/>
</dbReference>
<keyword evidence="3" id="KW-0808">Transferase</keyword>